<dbReference type="InterPro" id="IPR051130">
    <property type="entry name" value="Mito_struct-func_regulator"/>
</dbReference>
<reference evidence="1 2" key="1">
    <citation type="submission" date="2020-12" db="EMBL/GenBank/DDBJ databases">
        <title>Sulforoseuscoccus oceanibium gen. nov., sp. nov., a representative of the phylum Verrucomicrobia with special cytoplasmic membrane, and proposal of Sulforoseuscoccusaceae fam. nov.</title>
        <authorList>
            <person name="Xi F."/>
        </authorList>
    </citation>
    <scope>NUCLEOTIDE SEQUENCE [LARGE SCALE GENOMIC DNA]</scope>
    <source>
        <strain evidence="1 2">T37</strain>
    </source>
</reference>
<dbReference type="SUPFAM" id="SSF56112">
    <property type="entry name" value="Protein kinase-like (PK-like)"/>
    <property type="match status" value="1"/>
</dbReference>
<keyword evidence="1" id="KW-0418">Kinase</keyword>
<dbReference type="Pfam" id="PF03109">
    <property type="entry name" value="ABC1"/>
    <property type="match status" value="1"/>
</dbReference>
<name>A0A6B3LAB3_9BACT</name>
<evidence type="ECO:0000313" key="2">
    <source>
        <dbReference type="Proteomes" id="UP000475117"/>
    </source>
</evidence>
<accession>A0A6B3LAB3</accession>
<sequence length="438" mass="49532">MKEQTKIPKNKVSRAGKLARTGLQVGVNYLKHRAKESLTGDSDKSAFHETTARQTYETFSELKGGPLKLAQMLSLDRNLIPAAYADQFSQAHYSAPPLTYPLVVNTFGKELGKRPNELFDTFSNKAMSGASIGQVHKAELDGKSYAVKVQYPGVADSLKSDLAIVKPIAMRLFQLDSKALDPYIREVQERLLEETNYELELERSQDLADRSAHLAHTRFPAYFPDLSSRRILTMEWVEGEQLDVYAKSAAPQEEKQRIAQAMWDFYHHQIHELRLFHADPHPGNFKVHNGELWVLDFGCTKALDDTFYSDYFSLMNPEVLGDDALFRDALHKIGLLLDTDKPEDKDKLTAVFRESVELLSRPFMSDAFNFGDQSYFDELAAFGERTRLDQELNKLSTSRGNAHALYLNRTYFGLYNLIGSLGSTIKATLPNYAPTRAA</sequence>
<proteinExistence type="predicted"/>
<dbReference type="GO" id="GO:0004672">
    <property type="term" value="F:protein kinase activity"/>
    <property type="evidence" value="ECO:0007669"/>
    <property type="project" value="InterPro"/>
</dbReference>
<keyword evidence="1" id="KW-0808">Transferase</keyword>
<dbReference type="PROSITE" id="PS50011">
    <property type="entry name" value="PROTEIN_KINASE_DOM"/>
    <property type="match status" value="1"/>
</dbReference>
<dbReference type="Gene3D" id="1.10.510.10">
    <property type="entry name" value="Transferase(Phosphotransferase) domain 1"/>
    <property type="match status" value="1"/>
</dbReference>
<dbReference type="GO" id="GO:0005524">
    <property type="term" value="F:ATP binding"/>
    <property type="evidence" value="ECO:0007669"/>
    <property type="project" value="InterPro"/>
</dbReference>
<dbReference type="InterPro" id="IPR034646">
    <property type="entry name" value="ADCK3_dom"/>
</dbReference>
<protein>
    <submittedName>
        <fullName evidence="1">AarF/ABC1/UbiB kinase family protein</fullName>
    </submittedName>
</protein>
<dbReference type="Proteomes" id="UP000475117">
    <property type="component" value="Chromosome"/>
</dbReference>
<evidence type="ECO:0000313" key="1">
    <source>
        <dbReference type="EMBL" id="QQL45279.1"/>
    </source>
</evidence>
<dbReference type="InterPro" id="IPR004147">
    <property type="entry name" value="ABC1_dom"/>
</dbReference>
<gene>
    <name evidence="1" type="ORF">G3M56_001450</name>
</gene>
<dbReference type="AlphaFoldDB" id="A0A6B3LAB3"/>
<dbReference type="EMBL" id="CP066776">
    <property type="protein sequence ID" value="QQL45279.1"/>
    <property type="molecule type" value="Genomic_DNA"/>
</dbReference>
<dbReference type="KEGG" id="soa:G3M56_001450"/>
<organism evidence="1 2">
    <name type="scientific">Sulfuriroseicoccus oceanibius</name>
    <dbReference type="NCBI Taxonomy" id="2707525"/>
    <lineage>
        <taxon>Bacteria</taxon>
        <taxon>Pseudomonadati</taxon>
        <taxon>Verrucomicrobiota</taxon>
        <taxon>Verrucomicrobiia</taxon>
        <taxon>Verrucomicrobiales</taxon>
        <taxon>Verrucomicrobiaceae</taxon>
        <taxon>Sulfuriroseicoccus</taxon>
    </lineage>
</organism>
<dbReference type="PANTHER" id="PTHR43173">
    <property type="entry name" value="ABC1 FAMILY PROTEIN"/>
    <property type="match status" value="1"/>
</dbReference>
<dbReference type="InterPro" id="IPR000719">
    <property type="entry name" value="Prot_kinase_dom"/>
</dbReference>
<dbReference type="CDD" id="cd13970">
    <property type="entry name" value="ABC1_ADCK3"/>
    <property type="match status" value="1"/>
</dbReference>
<dbReference type="RefSeq" id="WP_164363947.1">
    <property type="nucleotide sequence ID" value="NZ_CP066776.1"/>
</dbReference>
<dbReference type="InterPro" id="IPR011009">
    <property type="entry name" value="Kinase-like_dom_sf"/>
</dbReference>
<dbReference type="PANTHER" id="PTHR43173:SF19">
    <property type="entry name" value="AARF DOMAIN-CONTAINING PROTEIN KINASE 1"/>
    <property type="match status" value="1"/>
</dbReference>
<keyword evidence="2" id="KW-1185">Reference proteome</keyword>